<feature type="compositionally biased region" description="Gly residues" evidence="1">
    <location>
        <begin position="71"/>
        <end position="80"/>
    </location>
</feature>
<evidence type="ECO:0000313" key="3">
    <source>
        <dbReference type="Proteomes" id="UP000250321"/>
    </source>
</evidence>
<comment type="caution">
    <text evidence="2">The sequence shown here is derived from an EMBL/GenBank/DDBJ whole genome shotgun (WGS) entry which is preliminary data.</text>
</comment>
<dbReference type="EMBL" id="PJQY01003144">
    <property type="protein sequence ID" value="PQM39850.1"/>
    <property type="molecule type" value="Genomic_DNA"/>
</dbReference>
<organism evidence="2 3">
    <name type="scientific">Prunus yedoensis var. nudiflora</name>
    <dbReference type="NCBI Taxonomy" id="2094558"/>
    <lineage>
        <taxon>Eukaryota</taxon>
        <taxon>Viridiplantae</taxon>
        <taxon>Streptophyta</taxon>
        <taxon>Embryophyta</taxon>
        <taxon>Tracheophyta</taxon>
        <taxon>Spermatophyta</taxon>
        <taxon>Magnoliopsida</taxon>
        <taxon>eudicotyledons</taxon>
        <taxon>Gunneridae</taxon>
        <taxon>Pentapetalae</taxon>
        <taxon>rosids</taxon>
        <taxon>fabids</taxon>
        <taxon>Rosales</taxon>
        <taxon>Rosaceae</taxon>
        <taxon>Amygdaloideae</taxon>
        <taxon>Amygdaleae</taxon>
        <taxon>Prunus</taxon>
    </lineage>
</organism>
<gene>
    <name evidence="2" type="ORF">Pyn_41078</name>
</gene>
<sequence>MDNSYWVTWGKESNGLFVQVSLRSEGGNLRNGKVGYGCLDKISKGGVVVVRVGERVREVDVARGSRVVGDNGQGGDGDGNGFREISFAT</sequence>
<proteinExistence type="predicted"/>
<reference evidence="2 3" key="1">
    <citation type="submission" date="2018-02" db="EMBL/GenBank/DDBJ databases">
        <title>Draft genome of wild Prunus yedoensis var. nudiflora.</title>
        <authorList>
            <person name="Baek S."/>
            <person name="Kim J.-H."/>
            <person name="Choi K."/>
            <person name="Kim G.-B."/>
            <person name="Cho A."/>
            <person name="Jang H."/>
            <person name="Shin C.-H."/>
            <person name="Yu H.-J."/>
            <person name="Mun J.-H."/>
        </authorList>
    </citation>
    <scope>NUCLEOTIDE SEQUENCE [LARGE SCALE GENOMIC DNA]</scope>
    <source>
        <strain evidence="3">cv. Jeju island</strain>
        <tissue evidence="2">Leaf</tissue>
    </source>
</reference>
<evidence type="ECO:0000256" key="1">
    <source>
        <dbReference type="SAM" id="MobiDB-lite"/>
    </source>
</evidence>
<evidence type="ECO:0000313" key="2">
    <source>
        <dbReference type="EMBL" id="PQM39850.1"/>
    </source>
</evidence>
<accession>A0A314UQR7</accession>
<name>A0A314UQR7_PRUYE</name>
<keyword evidence="3" id="KW-1185">Reference proteome</keyword>
<dbReference type="Proteomes" id="UP000250321">
    <property type="component" value="Unassembled WGS sequence"/>
</dbReference>
<feature type="region of interest" description="Disordered" evidence="1">
    <location>
        <begin position="67"/>
        <end position="89"/>
    </location>
</feature>
<dbReference type="AlphaFoldDB" id="A0A314UQR7"/>
<protein>
    <submittedName>
        <fullName evidence="2">Uncharacterized protein</fullName>
    </submittedName>
</protein>